<dbReference type="SUPFAM" id="SSF52047">
    <property type="entry name" value="RNI-like"/>
    <property type="match status" value="2"/>
</dbReference>
<dbReference type="Gene3D" id="1.10.10.10">
    <property type="entry name" value="Winged helix-like DNA-binding domain superfamily/Winged helix DNA-binding domain"/>
    <property type="match status" value="2"/>
</dbReference>
<evidence type="ECO:0000313" key="6">
    <source>
        <dbReference type="EMBL" id="RXH93929.1"/>
    </source>
</evidence>
<evidence type="ECO:0000313" key="7">
    <source>
        <dbReference type="Proteomes" id="UP000290289"/>
    </source>
</evidence>
<dbReference type="Gene3D" id="3.80.10.10">
    <property type="entry name" value="Ribonuclease Inhibitor"/>
    <property type="match status" value="11"/>
</dbReference>
<dbReference type="InterPro" id="IPR006553">
    <property type="entry name" value="Leu-rich_rpt_Cys-con_subtyp"/>
</dbReference>
<protein>
    <recommendedName>
        <fullName evidence="8">NB-ARC domain-containing protein</fullName>
    </recommendedName>
</protein>
<dbReference type="SUPFAM" id="SSF52058">
    <property type="entry name" value="L domain-like"/>
    <property type="match status" value="5"/>
</dbReference>
<dbReference type="InterPro" id="IPR036388">
    <property type="entry name" value="WH-like_DNA-bd_sf"/>
</dbReference>
<reference evidence="6 7" key="1">
    <citation type="submission" date="2018-10" db="EMBL/GenBank/DDBJ databases">
        <title>A high-quality apple genome assembly.</title>
        <authorList>
            <person name="Hu J."/>
        </authorList>
    </citation>
    <scope>NUCLEOTIDE SEQUENCE [LARGE SCALE GENOMIC DNA]</scope>
    <source>
        <strain evidence="7">cv. HFTH1</strain>
        <tissue evidence="6">Young leaf</tissue>
    </source>
</reference>
<keyword evidence="2" id="KW-0677">Repeat</keyword>
<dbReference type="EMBL" id="RDQH01000333">
    <property type="protein sequence ID" value="RXH93929.1"/>
    <property type="molecule type" value="Genomic_DNA"/>
</dbReference>
<keyword evidence="3" id="KW-0611">Plant defense</keyword>
<organism evidence="6 7">
    <name type="scientific">Malus domestica</name>
    <name type="common">Apple</name>
    <name type="synonym">Pyrus malus</name>
    <dbReference type="NCBI Taxonomy" id="3750"/>
    <lineage>
        <taxon>Eukaryota</taxon>
        <taxon>Viridiplantae</taxon>
        <taxon>Streptophyta</taxon>
        <taxon>Embryophyta</taxon>
        <taxon>Tracheophyta</taxon>
        <taxon>Spermatophyta</taxon>
        <taxon>Magnoliopsida</taxon>
        <taxon>eudicotyledons</taxon>
        <taxon>Gunneridae</taxon>
        <taxon>Pentapetalae</taxon>
        <taxon>rosids</taxon>
        <taxon>fabids</taxon>
        <taxon>Rosales</taxon>
        <taxon>Rosaceae</taxon>
        <taxon>Amygdaloideae</taxon>
        <taxon>Maleae</taxon>
        <taxon>Malus</taxon>
    </lineage>
</organism>
<dbReference type="Proteomes" id="UP000290289">
    <property type="component" value="Chromosome 7"/>
</dbReference>
<feature type="domain" description="R13L1/DRL21-like LRR repeat region" evidence="5">
    <location>
        <begin position="311"/>
        <end position="433"/>
    </location>
</feature>
<keyword evidence="1" id="KW-0433">Leucine-rich repeat</keyword>
<evidence type="ECO:0000256" key="3">
    <source>
        <dbReference type="ARBA" id="ARBA00022821"/>
    </source>
</evidence>
<evidence type="ECO:0000259" key="5">
    <source>
        <dbReference type="Pfam" id="PF25019"/>
    </source>
</evidence>
<proteinExistence type="predicted"/>
<dbReference type="PANTHER" id="PTHR36766:SF70">
    <property type="entry name" value="DISEASE RESISTANCE PROTEIN RGA4"/>
    <property type="match status" value="1"/>
</dbReference>
<evidence type="ECO:0000256" key="1">
    <source>
        <dbReference type="ARBA" id="ARBA00022614"/>
    </source>
</evidence>
<dbReference type="InterPro" id="IPR032675">
    <property type="entry name" value="LRR_dom_sf"/>
</dbReference>
<dbReference type="InterPro" id="IPR056789">
    <property type="entry name" value="LRR_R13L1-DRL21"/>
</dbReference>
<dbReference type="Pfam" id="PF23559">
    <property type="entry name" value="WHD_DRP"/>
    <property type="match status" value="2"/>
</dbReference>
<comment type="caution">
    <text evidence="6">The sequence shown here is derived from an EMBL/GenBank/DDBJ whole genome shotgun (WGS) entry which is preliminary data.</text>
</comment>
<evidence type="ECO:0000259" key="4">
    <source>
        <dbReference type="Pfam" id="PF23559"/>
    </source>
</evidence>
<dbReference type="SMART" id="SM00367">
    <property type="entry name" value="LRR_CC"/>
    <property type="match status" value="14"/>
</dbReference>
<dbReference type="Pfam" id="PF25019">
    <property type="entry name" value="LRR_R13L1-DRL21"/>
    <property type="match status" value="2"/>
</dbReference>
<feature type="domain" description="Disease resistance protein winged helix" evidence="4">
    <location>
        <begin position="54"/>
        <end position="128"/>
    </location>
</feature>
<accession>A0A498JDK7</accession>
<evidence type="ECO:0000256" key="2">
    <source>
        <dbReference type="ARBA" id="ARBA00022737"/>
    </source>
</evidence>
<dbReference type="InterPro" id="IPR058922">
    <property type="entry name" value="WHD_DRP"/>
</dbReference>
<sequence length="2490" mass="279011">MLCSKNDASEWSAILDSKIWDSPEAEQMIISGLKLSLDNLKFPILKQCFTYCSMFKEGFEMERDDLIQLWMAQGLLHPSSENSDLEMEDIGTEYFHILLQNSLLQDLTKDAFGVVAKCKMHILVHDFAELVSKSDSATSNSNEMVGTLKIRHASHIPTSVLELIPKKSLRGLRSLFSNSEVPSNMLPRFRGLHVLNLYNADIKELPKSIEKMKQLRYLNVSRTKIKAIPKSVGKLHNLQTLRMEYCRLLKVFPKEIGDLINLRHIYFGPVQKKKRANFGWYRESHVGVGQLTNLRKMPYFIVSPYGIGRGIEELAGLNHLNDELAIYDLEHVRDGEEAKKSNLVEKRNIRKLSLVWGEEMRPRSNSEEDVLQGLQPHPNLEILEIYNFMGAKFPSWKPHNNLKKIQLIQCDVCEEAPMLGHLPSLMHLEFNTMCNLKRLGDEFYGYDDVDDAMKTKALYPALKTFRISAAPNLIEWIEPPVVKENQISVFPRLEELDLVECPQMRKFPDHFASLRKLDMSICHELSNLTSLVEKCTSLKNLEISNCDKLRSLLLFGLTSIQKLLFSSRGGKLTSTSLHSGPELYGRVCLKELSIKCPYLENLEISCCNSLMSISIHGATSLRGLKIGSCGGLRLMDLQSLPECYTPLQVLSLRSCKSLESISGLHECTSFRDLSIEDCDGLKTYASIGLESCTSIRALRVHDLQQLRQYAVDGLDMSLIEELTIYKSPKLISISNHGLTTLRKLVLIASYVLELSIVSSTTVEELYLQDCTSLGSLCIENCERLRHVSVDGLETLIILEELTIRNCPSLTSIPIAVCLRELVIEGCEKLSSLPSELKHCNALERLKISGSRNLVSIPISDVFPPSLGQFVIEDCAQLSSLPGRHQSLEELSIVNCPVLSWSSVAAEGRFLTALRRLVIASCGGPELSIGSITALEEISVHDCTSLGELRIENCQNLRQISLHDCTSLDKLGIENCQNLISLADVDVTSLQSLSHLTIFNCEKLQYLPTGLRTLTRLNNLRIGGFWEELDSFPVSQIPSSKYLAIVGWPKLKSLPQVIYHSTNPVFGGMLCSKNEANEWSAILDGKIWDSPEAEEMIISGLKLSLDNLKFPILKQCFAYCSMFKKGFEIERDDLIQLWMAHGLLHISSENSDIEMEDVGTEYFHILLQNSLLQDLTKDDFGVVAKCKMHILVHDFAELVSKSDSATSNSNEMVGTLKIRHASHIPTSVLELIPKKSLRGLRSLFSNSEVPSNMLPRFRGLHVLNLYNADIKELPESIEKLKQLRHLNVSRTEIKAIPKSVGKLHNLQTLRMEYCRLLKVFPKEIGDLINLRHIYFGPVREKKRAYFGWYRQSNVGVGQLTNLRKMPYFIVSPNGISRGIEELAGLNHLKDELAIYDLEHVRDGEEAKKSNLVEKRNIRKLSLVWGEEMRPRSNSEEDVLQGLQPHPNLEILEIYNFMGAKFPSWKLHNNLKKIQLIQCDVCEEAPMLGHLPSLMHLEFNTMCNLKRLGDEFYGYDDVDDAMKTKALYPALKTFRISAAPNLIEWIEPPVVKENQISVFPRLEELDLVECPQMRKFPDHFASLRKLDMSICHELSNLTSLVEKCTSLKNLEISNCDKLRSLSLFGLTSIQKLLFSSRGGKLTSTSLHSGPELYGRVSLKELSIKFSSLENLEISCCNSLMSISIHGATSLRGLKISSCGGLRLMDLQSLPECYTPLQVLSLSSCKSMESISSLHGCTSLRELTIEDCDGLKTYASIGLESCTSIRALGVHDLQQLRQYAADGLDISLIEELTIYKSPKLISISDHGLTTLRKLVLIASCVPKLSIDSSTTVEELYLQDCTSLGSLCIENCERLRHVSVDGLETLIILKELTIRNCPSLTFIPITPCLRELVIEGCEKLSSLPSGLKHCNALERVKISGSPNLTSIPITPCLRELVIEGCEKLSSLPSGLKHCNALERVKISGSPNLTSIPITPCLRELVIEGCEKLSSLPSGLKHCNALERVKISGSPNLTSIPITPCLRELVIEGCEKLSSLPSGLKHCNALERVKISGSPNLTSIPITPCLRELVIEGCEKLSSLPSGLKHCNALERLKISGSRNLVSIPISDVFPPSLGQFVIEDCAQLSSLPGRHQSLEELSIVNCPMLRWSSVADKGRSLTALRRLVIASRSGPVLNIESITTLEEISLHDCTSLGELRIGHCQNLRQISLHDCTSLDKLGIENCQNLISLADVDVTSLQSLSHLTIFNCEKLQYLPTGLRTLTRLNSLRIGGFWEELDSFPVSQIPSSKYLEIEGWPKLKSLPQVINHSTNPVTVFGINGCDGLETLPEWLGDLTSLDRLHISSCKNLKSLPSAQAMQRLTKLKKILIIGCPFLKEKCARGTGTEWPKISHIPSITSNSFSLKTNNSFVQFSFSHVSYSVLRIDQTSFFVSVFIKMRMKIEYWPEILHILNVSRLFSTFLANFFVLHLISQRPDSRPIQVLTSNTSEHEEVCIFQR</sequence>
<keyword evidence="7" id="KW-1185">Reference proteome</keyword>
<feature type="domain" description="R13L1/DRL21-like LRR repeat region" evidence="5">
    <location>
        <begin position="1378"/>
        <end position="1500"/>
    </location>
</feature>
<name>A0A498JDK7_MALDO</name>
<evidence type="ECO:0008006" key="8">
    <source>
        <dbReference type="Google" id="ProtNLM"/>
    </source>
</evidence>
<dbReference type="GO" id="GO:0006952">
    <property type="term" value="P:defense response"/>
    <property type="evidence" value="ECO:0007669"/>
    <property type="project" value="UniProtKB-KW"/>
</dbReference>
<feature type="domain" description="Disease resistance protein winged helix" evidence="4">
    <location>
        <begin position="1121"/>
        <end position="1195"/>
    </location>
</feature>
<dbReference type="PANTHER" id="PTHR36766">
    <property type="entry name" value="PLANT BROAD-SPECTRUM MILDEW RESISTANCE PROTEIN RPW8"/>
    <property type="match status" value="1"/>
</dbReference>
<gene>
    <name evidence="6" type="ORF">DVH24_015996</name>
</gene>
<dbReference type="FunFam" id="1.10.10.10:FF:000322">
    <property type="entry name" value="Probable disease resistance protein At1g63360"/>
    <property type="match status" value="2"/>
</dbReference>